<dbReference type="InterPro" id="IPR036388">
    <property type="entry name" value="WH-like_DNA-bd_sf"/>
</dbReference>
<evidence type="ECO:0000259" key="3">
    <source>
        <dbReference type="PROSITE" id="PS50995"/>
    </source>
</evidence>
<dbReference type="InterPro" id="IPR000835">
    <property type="entry name" value="HTH_MarR-typ"/>
</dbReference>
<dbReference type="Pfam" id="PF01047">
    <property type="entry name" value="MarR"/>
    <property type="match status" value="1"/>
</dbReference>
<feature type="domain" description="HTH marR-type" evidence="3">
    <location>
        <begin position="1"/>
        <end position="136"/>
    </location>
</feature>
<evidence type="ECO:0000259" key="4">
    <source>
        <dbReference type="PROSITE" id="PS51186"/>
    </source>
</evidence>
<dbReference type="InterPro" id="IPR050832">
    <property type="entry name" value="Bact_Acetyltransf"/>
</dbReference>
<dbReference type="PROSITE" id="PS51186">
    <property type="entry name" value="GNAT"/>
    <property type="match status" value="1"/>
</dbReference>
<evidence type="ECO:0000256" key="1">
    <source>
        <dbReference type="ARBA" id="ARBA00022679"/>
    </source>
</evidence>
<dbReference type="InterPro" id="IPR036390">
    <property type="entry name" value="WH_DNA-bd_sf"/>
</dbReference>
<evidence type="ECO:0000313" key="5">
    <source>
        <dbReference type="EMBL" id="GAA3894227.1"/>
    </source>
</evidence>
<name>A0ABP7L4H6_9ACTN</name>
<dbReference type="SMART" id="SM00347">
    <property type="entry name" value="HTH_MARR"/>
    <property type="match status" value="1"/>
</dbReference>
<dbReference type="PANTHER" id="PTHR43877:SF2">
    <property type="entry name" value="AMINOALKYLPHOSPHONATE N-ACETYLTRANSFERASE-RELATED"/>
    <property type="match status" value="1"/>
</dbReference>
<dbReference type="EMBL" id="BAAAZA010000032">
    <property type="protein sequence ID" value="GAA3894227.1"/>
    <property type="molecule type" value="Genomic_DNA"/>
</dbReference>
<dbReference type="PANTHER" id="PTHR43877">
    <property type="entry name" value="AMINOALKYLPHOSPHONATE N-ACETYLTRANSFERASE-RELATED-RELATED"/>
    <property type="match status" value="1"/>
</dbReference>
<sequence length="297" mass="33129">MEAEQIESVRRFNRVITQRVGALEDAYLSREHSLGLSRLLWEIGPEGAEVRVLRSRLSLDSGYLSRQLRRLESEGLVTTDPDENDGRVRTVRLTHAGVSERALLDRSSDELAASMLEPLTASQRERLVAAMAEVERLVIASLVRIEITDPREPDARFCLRSYFAELGRRFDGGFDPAQSIPAGDQEMSLPDGLLLVATVQGSPVGCGALKLHPDTGIAEVKRMWVPSGVRGLGLGRRLLECLAEEASTRGMSTLRLETNQTLTEARRLYETAGFVEVEAFNDEPYAHHWFQRDLKSL</sequence>
<gene>
    <name evidence="5" type="ORF">GCM10022207_72870</name>
</gene>
<dbReference type="SUPFAM" id="SSF46785">
    <property type="entry name" value="Winged helix' DNA-binding domain"/>
    <property type="match status" value="1"/>
</dbReference>
<protein>
    <submittedName>
        <fullName evidence="5">Helix-turn-helix domain-containing GNAT family N-acetyltransferase</fullName>
    </submittedName>
</protein>
<keyword evidence="1" id="KW-0808">Transferase</keyword>
<dbReference type="InterPro" id="IPR000182">
    <property type="entry name" value="GNAT_dom"/>
</dbReference>
<accession>A0ABP7L4H6</accession>
<dbReference type="PROSITE" id="PS50995">
    <property type="entry name" value="HTH_MARR_2"/>
    <property type="match status" value="1"/>
</dbReference>
<proteinExistence type="predicted"/>
<evidence type="ECO:0000256" key="2">
    <source>
        <dbReference type="ARBA" id="ARBA00023315"/>
    </source>
</evidence>
<dbReference type="Proteomes" id="UP001501563">
    <property type="component" value="Unassembled WGS sequence"/>
</dbReference>
<dbReference type="SUPFAM" id="SSF55729">
    <property type="entry name" value="Acyl-CoA N-acyltransferases (Nat)"/>
    <property type="match status" value="1"/>
</dbReference>
<organism evidence="5 6">
    <name type="scientific">Streptomyces lannensis</name>
    <dbReference type="NCBI Taxonomy" id="766498"/>
    <lineage>
        <taxon>Bacteria</taxon>
        <taxon>Bacillati</taxon>
        <taxon>Actinomycetota</taxon>
        <taxon>Actinomycetes</taxon>
        <taxon>Kitasatosporales</taxon>
        <taxon>Streptomycetaceae</taxon>
        <taxon>Streptomyces</taxon>
    </lineage>
</organism>
<evidence type="ECO:0000313" key="6">
    <source>
        <dbReference type="Proteomes" id="UP001501563"/>
    </source>
</evidence>
<keyword evidence="2" id="KW-0012">Acyltransferase</keyword>
<keyword evidence="6" id="KW-1185">Reference proteome</keyword>
<dbReference type="Gene3D" id="3.40.630.30">
    <property type="match status" value="1"/>
</dbReference>
<reference evidence="6" key="1">
    <citation type="journal article" date="2019" name="Int. J. Syst. Evol. Microbiol.">
        <title>The Global Catalogue of Microorganisms (GCM) 10K type strain sequencing project: providing services to taxonomists for standard genome sequencing and annotation.</title>
        <authorList>
            <consortium name="The Broad Institute Genomics Platform"/>
            <consortium name="The Broad Institute Genome Sequencing Center for Infectious Disease"/>
            <person name="Wu L."/>
            <person name="Ma J."/>
        </authorList>
    </citation>
    <scope>NUCLEOTIDE SEQUENCE [LARGE SCALE GENOMIC DNA]</scope>
    <source>
        <strain evidence="6">JCM 16578</strain>
    </source>
</reference>
<dbReference type="Pfam" id="PF00583">
    <property type="entry name" value="Acetyltransf_1"/>
    <property type="match status" value="1"/>
</dbReference>
<dbReference type="Gene3D" id="1.10.10.10">
    <property type="entry name" value="Winged helix-like DNA-binding domain superfamily/Winged helix DNA-binding domain"/>
    <property type="match status" value="1"/>
</dbReference>
<dbReference type="RefSeq" id="WP_345553402.1">
    <property type="nucleotide sequence ID" value="NZ_BAAAZA010000032.1"/>
</dbReference>
<comment type="caution">
    <text evidence="5">The sequence shown here is derived from an EMBL/GenBank/DDBJ whole genome shotgun (WGS) entry which is preliminary data.</text>
</comment>
<dbReference type="InterPro" id="IPR016181">
    <property type="entry name" value="Acyl_CoA_acyltransferase"/>
</dbReference>
<feature type="domain" description="N-acetyltransferase" evidence="4">
    <location>
        <begin position="145"/>
        <end position="295"/>
    </location>
</feature>